<protein>
    <submittedName>
        <fullName evidence="2">Menaquinone-dependent protoporphyrinogen oxidase</fullName>
    </submittedName>
</protein>
<dbReference type="PROSITE" id="PS50902">
    <property type="entry name" value="FLAVODOXIN_LIKE"/>
    <property type="match status" value="1"/>
</dbReference>
<dbReference type="PANTHER" id="PTHR38030:SF2">
    <property type="entry name" value="PROTOPORPHYRINOGEN IX DEHYDROGENASE [QUINONE]"/>
    <property type="match status" value="1"/>
</dbReference>
<dbReference type="Gene3D" id="3.40.50.360">
    <property type="match status" value="1"/>
</dbReference>
<reference evidence="2 3" key="1">
    <citation type="submission" date="2016-10" db="EMBL/GenBank/DDBJ databases">
        <authorList>
            <person name="de Groot N.N."/>
        </authorList>
    </citation>
    <scope>NUCLEOTIDE SEQUENCE [LARGE SCALE GENOMIC DNA]</scope>
    <source>
        <strain evidence="2 3">CGMCC 1.10457</strain>
    </source>
</reference>
<name>A0A1I6K7Z7_9EURY</name>
<dbReference type="OrthoDB" id="103611at2157"/>
<evidence type="ECO:0000313" key="3">
    <source>
        <dbReference type="Proteomes" id="UP000199062"/>
    </source>
</evidence>
<dbReference type="Pfam" id="PF12724">
    <property type="entry name" value="Flavodoxin_5"/>
    <property type="match status" value="1"/>
</dbReference>
<dbReference type="STRING" id="767519.SAMN05216559_0344"/>
<proteinExistence type="predicted"/>
<evidence type="ECO:0000259" key="1">
    <source>
        <dbReference type="PROSITE" id="PS50902"/>
    </source>
</evidence>
<dbReference type="GO" id="GO:0070819">
    <property type="term" value="F:menaquinone-dependent protoporphyrinogen oxidase activity"/>
    <property type="evidence" value="ECO:0007669"/>
    <property type="project" value="TreeGrafter"/>
</dbReference>
<gene>
    <name evidence="2" type="ORF">SAMN05216559_0344</name>
</gene>
<dbReference type="InterPro" id="IPR008254">
    <property type="entry name" value="Flavodoxin/NO_synth"/>
</dbReference>
<dbReference type="SUPFAM" id="SSF52218">
    <property type="entry name" value="Flavoproteins"/>
    <property type="match status" value="1"/>
</dbReference>
<dbReference type="AlphaFoldDB" id="A0A1I6K7Z7"/>
<dbReference type="RefSeq" id="WP_089813292.1">
    <property type="nucleotide sequence ID" value="NZ_FOZK01000001.1"/>
</dbReference>
<dbReference type="InterPro" id="IPR052200">
    <property type="entry name" value="Protoporphyrinogen_IX_DH"/>
</dbReference>
<dbReference type="GO" id="GO:0010181">
    <property type="term" value="F:FMN binding"/>
    <property type="evidence" value="ECO:0007669"/>
    <property type="project" value="InterPro"/>
</dbReference>
<accession>A0A1I6K7Z7</accession>
<feature type="domain" description="Flavodoxin-like" evidence="1">
    <location>
        <begin position="4"/>
        <end position="167"/>
    </location>
</feature>
<dbReference type="InterPro" id="IPR029039">
    <property type="entry name" value="Flavoprotein-like_sf"/>
</dbReference>
<evidence type="ECO:0000313" key="2">
    <source>
        <dbReference type="EMBL" id="SFR87363.1"/>
    </source>
</evidence>
<dbReference type="EMBL" id="FOZK01000001">
    <property type="protein sequence ID" value="SFR87363.1"/>
    <property type="molecule type" value="Genomic_DNA"/>
</dbReference>
<organism evidence="2 3">
    <name type="scientific">Halomicrobium zhouii</name>
    <dbReference type="NCBI Taxonomy" id="767519"/>
    <lineage>
        <taxon>Archaea</taxon>
        <taxon>Methanobacteriati</taxon>
        <taxon>Methanobacteriota</taxon>
        <taxon>Stenosarchaea group</taxon>
        <taxon>Halobacteria</taxon>
        <taxon>Halobacteriales</taxon>
        <taxon>Haloarculaceae</taxon>
        <taxon>Halomicrobium</taxon>
    </lineage>
</organism>
<dbReference type="PANTHER" id="PTHR38030">
    <property type="entry name" value="PROTOPORPHYRINOGEN IX DEHYDROGENASE [MENAQUINONE]"/>
    <property type="match status" value="1"/>
</dbReference>
<dbReference type="GO" id="GO:0006783">
    <property type="term" value="P:heme biosynthetic process"/>
    <property type="evidence" value="ECO:0007669"/>
    <property type="project" value="TreeGrafter"/>
</dbReference>
<dbReference type="InterPro" id="IPR026816">
    <property type="entry name" value="Flavodoxin_dom"/>
</dbReference>
<sequence length="197" mass="20998">MSSFLVCYGTGEGQTARIADRIVDALGERGHDATAVDADEVPTDLDVGDYDAVLVGSSIHAGKHQSEVVDFVTANREALAERPTAFFQVSMSSATEEGAAQAAGYVEEFLEDTGWHPDRIAQFGGALRFSEFGFLKRLLVRQVVKRSMPDVDTSEDVEFTDWQAVDDFANDVAAFVEGRLGVAAPDGGASGADGQSE</sequence>
<keyword evidence="3" id="KW-1185">Reference proteome</keyword>
<dbReference type="Proteomes" id="UP000199062">
    <property type="component" value="Unassembled WGS sequence"/>
</dbReference>